<dbReference type="PANTHER" id="PTHR33993">
    <property type="entry name" value="GLYOXALASE-RELATED"/>
    <property type="match status" value="1"/>
</dbReference>
<dbReference type="InterPro" id="IPR037523">
    <property type="entry name" value="VOC_core"/>
</dbReference>
<dbReference type="PROSITE" id="PS51819">
    <property type="entry name" value="VOC"/>
    <property type="match status" value="1"/>
</dbReference>
<dbReference type="InterPro" id="IPR029068">
    <property type="entry name" value="Glyas_Bleomycin-R_OHBP_Dase"/>
</dbReference>
<accession>A0ABU9AY94</accession>
<evidence type="ECO:0000313" key="3">
    <source>
        <dbReference type="Proteomes" id="UP001371305"/>
    </source>
</evidence>
<dbReference type="InterPro" id="IPR004360">
    <property type="entry name" value="Glyas_Fos-R_dOase_dom"/>
</dbReference>
<dbReference type="Proteomes" id="UP001371305">
    <property type="component" value="Unassembled WGS sequence"/>
</dbReference>
<protein>
    <submittedName>
        <fullName evidence="2">VOC family protein</fullName>
    </submittedName>
</protein>
<sequence>MKINSLNWFEIFTNDLAKATTFYSTILNTKLESPDSSASCRMAIFPGDHDKGVCGAISQMDGCNPGAGGTMVYLNVEGDLDGVLSRIPAAGGKVLKDRMDIAPHGFIGVFRDPEGNVVGLHSLV</sequence>
<evidence type="ECO:0000313" key="2">
    <source>
        <dbReference type="EMBL" id="MEK7952749.1"/>
    </source>
</evidence>
<gene>
    <name evidence="2" type="ORF">WKV53_19700</name>
</gene>
<dbReference type="EMBL" id="JBBUKT010000008">
    <property type="protein sequence ID" value="MEK7952749.1"/>
    <property type="molecule type" value="Genomic_DNA"/>
</dbReference>
<name>A0ABU9AY94_9BACT</name>
<reference evidence="2 3" key="1">
    <citation type="submission" date="2024-04" db="EMBL/GenBank/DDBJ databases">
        <title>Luteolibacter sp. isolated from soil.</title>
        <authorList>
            <person name="An J."/>
        </authorList>
    </citation>
    <scope>NUCLEOTIDE SEQUENCE [LARGE SCALE GENOMIC DNA]</scope>
    <source>
        <strain evidence="2 3">Y139</strain>
    </source>
</reference>
<organism evidence="2 3">
    <name type="scientific">Luteolibacter soli</name>
    <dbReference type="NCBI Taxonomy" id="3135280"/>
    <lineage>
        <taxon>Bacteria</taxon>
        <taxon>Pseudomonadati</taxon>
        <taxon>Verrucomicrobiota</taxon>
        <taxon>Verrucomicrobiia</taxon>
        <taxon>Verrucomicrobiales</taxon>
        <taxon>Verrucomicrobiaceae</taxon>
        <taxon>Luteolibacter</taxon>
    </lineage>
</organism>
<evidence type="ECO:0000259" key="1">
    <source>
        <dbReference type="PROSITE" id="PS51819"/>
    </source>
</evidence>
<proteinExistence type="predicted"/>
<dbReference type="RefSeq" id="WP_341406505.1">
    <property type="nucleotide sequence ID" value="NZ_JBBUKT010000008.1"/>
</dbReference>
<dbReference type="Gene3D" id="3.10.180.10">
    <property type="entry name" value="2,3-Dihydroxybiphenyl 1,2-Dioxygenase, domain 1"/>
    <property type="match status" value="1"/>
</dbReference>
<dbReference type="PANTHER" id="PTHR33993:SF2">
    <property type="entry name" value="VOC DOMAIN-CONTAINING PROTEIN"/>
    <property type="match status" value="1"/>
</dbReference>
<feature type="domain" description="VOC" evidence="1">
    <location>
        <begin position="5"/>
        <end position="123"/>
    </location>
</feature>
<dbReference type="SUPFAM" id="SSF54593">
    <property type="entry name" value="Glyoxalase/Bleomycin resistance protein/Dihydroxybiphenyl dioxygenase"/>
    <property type="match status" value="1"/>
</dbReference>
<comment type="caution">
    <text evidence="2">The sequence shown here is derived from an EMBL/GenBank/DDBJ whole genome shotgun (WGS) entry which is preliminary data.</text>
</comment>
<keyword evidence="3" id="KW-1185">Reference proteome</keyword>
<dbReference type="CDD" id="cd07247">
    <property type="entry name" value="SgaA_N_like"/>
    <property type="match status" value="1"/>
</dbReference>
<dbReference type="InterPro" id="IPR052164">
    <property type="entry name" value="Anthracycline_SecMetBiosynth"/>
</dbReference>
<dbReference type="Pfam" id="PF00903">
    <property type="entry name" value="Glyoxalase"/>
    <property type="match status" value="1"/>
</dbReference>